<keyword evidence="1" id="KW-1133">Transmembrane helix</keyword>
<sequence length="174" mass="20111">MPVLIPHELALFQWHHGYSVYVHLRILRWLVILDGHLIHAPRSIELSTAIKLRFKRNFMFTYESTQIPSFSSAIAELLFIGWHCVAVINEVLLIKLHTDVSFDVILIPQYYISFAVLCNSVYSFFPLLLAVAFRLSYTFIICLLINWIAGIEARTLHQTNLNVSNKQAYICDDS</sequence>
<evidence type="ECO:0000256" key="1">
    <source>
        <dbReference type="SAM" id="Phobius"/>
    </source>
</evidence>
<evidence type="ECO:0000313" key="2">
    <source>
        <dbReference type="EMBL" id="KAG5564073.1"/>
    </source>
</evidence>
<name>A0AAV6LG39_9ERIC</name>
<comment type="caution">
    <text evidence="2">The sequence shown here is derived from an EMBL/GenBank/DDBJ whole genome shotgun (WGS) entry which is preliminary data.</text>
</comment>
<evidence type="ECO:0000313" key="3">
    <source>
        <dbReference type="Proteomes" id="UP000823749"/>
    </source>
</evidence>
<gene>
    <name evidence="2" type="ORF">RHGRI_000295</name>
</gene>
<feature type="transmembrane region" description="Helical" evidence="1">
    <location>
        <begin position="128"/>
        <end position="149"/>
    </location>
</feature>
<keyword evidence="1" id="KW-0812">Transmembrane</keyword>
<keyword evidence="3" id="KW-1185">Reference proteome</keyword>
<dbReference type="Proteomes" id="UP000823749">
    <property type="component" value="Chromosome 1"/>
</dbReference>
<dbReference type="EMBL" id="JACTNZ010000001">
    <property type="protein sequence ID" value="KAG5564073.1"/>
    <property type="molecule type" value="Genomic_DNA"/>
</dbReference>
<dbReference type="AlphaFoldDB" id="A0AAV6LG39"/>
<organism evidence="2 3">
    <name type="scientific">Rhododendron griersonianum</name>
    <dbReference type="NCBI Taxonomy" id="479676"/>
    <lineage>
        <taxon>Eukaryota</taxon>
        <taxon>Viridiplantae</taxon>
        <taxon>Streptophyta</taxon>
        <taxon>Embryophyta</taxon>
        <taxon>Tracheophyta</taxon>
        <taxon>Spermatophyta</taxon>
        <taxon>Magnoliopsida</taxon>
        <taxon>eudicotyledons</taxon>
        <taxon>Gunneridae</taxon>
        <taxon>Pentapetalae</taxon>
        <taxon>asterids</taxon>
        <taxon>Ericales</taxon>
        <taxon>Ericaceae</taxon>
        <taxon>Ericoideae</taxon>
        <taxon>Rhodoreae</taxon>
        <taxon>Rhododendron</taxon>
    </lineage>
</organism>
<protein>
    <submittedName>
        <fullName evidence="2">Uncharacterized protein</fullName>
    </submittedName>
</protein>
<reference evidence="2" key="1">
    <citation type="submission" date="2020-08" db="EMBL/GenBank/DDBJ databases">
        <title>Plant Genome Project.</title>
        <authorList>
            <person name="Zhang R.-G."/>
        </authorList>
    </citation>
    <scope>NUCLEOTIDE SEQUENCE</scope>
    <source>
        <strain evidence="2">WSP0</strain>
        <tissue evidence="2">Leaf</tissue>
    </source>
</reference>
<proteinExistence type="predicted"/>
<accession>A0AAV6LG39</accession>
<keyword evidence="1" id="KW-0472">Membrane</keyword>